<dbReference type="InterPro" id="IPR045098">
    <property type="entry name" value="Fyv10_fam"/>
</dbReference>
<keyword evidence="5" id="KW-0479">Metal-binding</keyword>
<evidence type="ECO:0000256" key="3">
    <source>
        <dbReference type="ARBA" id="ARBA00010615"/>
    </source>
</evidence>
<comment type="caution">
    <text evidence="12">The sequence shown here is derived from an EMBL/GenBank/DDBJ whole genome shotgun (WGS) entry which is preliminary data.</text>
</comment>
<comment type="function">
    <text evidence="1">Involved in the proteasome-dependent degradation of fructose-1,6-bisphosphatase.</text>
</comment>
<evidence type="ECO:0000256" key="6">
    <source>
        <dbReference type="ARBA" id="ARBA00022771"/>
    </source>
</evidence>
<dbReference type="InterPro" id="IPR044063">
    <property type="entry name" value="ZF_RING_GID"/>
</dbReference>
<evidence type="ECO:0000256" key="9">
    <source>
        <dbReference type="SAM" id="MobiDB-lite"/>
    </source>
</evidence>
<dbReference type="GO" id="GO:0061630">
    <property type="term" value="F:ubiquitin protein ligase activity"/>
    <property type="evidence" value="ECO:0007669"/>
    <property type="project" value="InterPro"/>
</dbReference>
<dbReference type="InterPro" id="IPR024964">
    <property type="entry name" value="CTLH/CRA"/>
</dbReference>
<comment type="similarity">
    <text evidence="3">Belongs to the FYV10 family.</text>
</comment>
<protein>
    <recommendedName>
        <fullName evidence="14">Protein FYV10</fullName>
    </recommendedName>
</protein>
<dbReference type="PROSITE" id="PS50896">
    <property type="entry name" value="LISH"/>
    <property type="match status" value="1"/>
</dbReference>
<dbReference type="GO" id="GO:0043161">
    <property type="term" value="P:proteasome-mediated ubiquitin-dependent protein catabolic process"/>
    <property type="evidence" value="ECO:0007669"/>
    <property type="project" value="InterPro"/>
</dbReference>
<organism evidence="12 13">
    <name type="scientific">Zalerion maritima</name>
    <dbReference type="NCBI Taxonomy" id="339359"/>
    <lineage>
        <taxon>Eukaryota</taxon>
        <taxon>Fungi</taxon>
        <taxon>Dikarya</taxon>
        <taxon>Ascomycota</taxon>
        <taxon>Pezizomycotina</taxon>
        <taxon>Sordariomycetes</taxon>
        <taxon>Lulworthiomycetidae</taxon>
        <taxon>Lulworthiales</taxon>
        <taxon>Lulworthiaceae</taxon>
        <taxon>Zalerion</taxon>
    </lineage>
</organism>
<dbReference type="GO" id="GO:0005634">
    <property type="term" value="C:nucleus"/>
    <property type="evidence" value="ECO:0007669"/>
    <property type="project" value="TreeGrafter"/>
</dbReference>
<evidence type="ECO:0000256" key="7">
    <source>
        <dbReference type="ARBA" id="ARBA00022833"/>
    </source>
</evidence>
<feature type="domain" description="RING-Gid-type" evidence="11">
    <location>
        <begin position="425"/>
        <end position="486"/>
    </location>
</feature>
<dbReference type="PANTHER" id="PTHR12170:SF2">
    <property type="entry name" value="E3 UBIQUITIN-PROTEIN TRANSFERASE MAEA"/>
    <property type="match status" value="1"/>
</dbReference>
<evidence type="ECO:0000256" key="1">
    <source>
        <dbReference type="ARBA" id="ARBA00002343"/>
    </source>
</evidence>
<dbReference type="InterPro" id="IPR006594">
    <property type="entry name" value="LisH"/>
</dbReference>
<proteinExistence type="inferred from homology"/>
<evidence type="ECO:0008006" key="14">
    <source>
        <dbReference type="Google" id="ProtNLM"/>
    </source>
</evidence>
<reference evidence="12" key="1">
    <citation type="submission" date="2022-07" db="EMBL/GenBank/DDBJ databases">
        <title>Draft genome sequence of Zalerion maritima ATCC 34329, a (micro)plastics degrading marine fungus.</title>
        <authorList>
            <person name="Paco A."/>
            <person name="Goncalves M.F.M."/>
            <person name="Rocha-Santos T.A.P."/>
            <person name="Alves A."/>
        </authorList>
    </citation>
    <scope>NUCLEOTIDE SEQUENCE</scope>
    <source>
        <strain evidence="12">ATCC 34329</strain>
    </source>
</reference>
<feature type="domain" description="CTLH" evidence="10">
    <location>
        <begin position="232"/>
        <end position="290"/>
    </location>
</feature>
<keyword evidence="4" id="KW-0963">Cytoplasm</keyword>
<evidence type="ECO:0000256" key="5">
    <source>
        <dbReference type="ARBA" id="ARBA00022723"/>
    </source>
</evidence>
<dbReference type="Proteomes" id="UP001201980">
    <property type="component" value="Unassembled WGS sequence"/>
</dbReference>
<keyword evidence="7" id="KW-0862">Zinc</keyword>
<dbReference type="AlphaFoldDB" id="A0AAD5WVI9"/>
<dbReference type="PANTHER" id="PTHR12170">
    <property type="entry name" value="MACROPHAGE ERYTHROBLAST ATTACHER-RELATED"/>
    <property type="match status" value="1"/>
</dbReference>
<evidence type="ECO:0000313" key="13">
    <source>
        <dbReference type="Proteomes" id="UP001201980"/>
    </source>
</evidence>
<feature type="zinc finger region" description="RING-Gid-type" evidence="8">
    <location>
        <begin position="425"/>
        <end position="486"/>
    </location>
</feature>
<dbReference type="PROSITE" id="PS51867">
    <property type="entry name" value="ZF_RING_GID"/>
    <property type="match status" value="1"/>
</dbReference>
<dbReference type="PROSITE" id="PS50897">
    <property type="entry name" value="CTLH"/>
    <property type="match status" value="1"/>
</dbReference>
<dbReference type="GO" id="GO:0008270">
    <property type="term" value="F:zinc ion binding"/>
    <property type="evidence" value="ECO:0007669"/>
    <property type="project" value="UniProtKB-KW"/>
</dbReference>
<sequence length="501" mass="56070">MMRQCPGKQFRCTSHVEMPEDIFAGAKLLQDDQPRPATASDVVALSAALSGNTHCNCCTQSASPLYERNMADHESAKLDHDNHLLLDQSLVRLPHELLRKNFRSAHVVVERDKEAIKRQLREATIKGLNGNTSRDDVLKSLDNIIARGKKLRTKLGACQTEESRLFQQTEARVKHLGQLQGLHTLDDVKYEGWSHARLDRLLVDYLLRQGYSDTACSLATERNIADLVDIETFVAMSRIQNSLRKGKSVAEALAWCADNKKELRKLNSNLEFSLRFQQYVELVRQQTPESQLLAIAHAKKYLYPYQQAYPKEVKQSCGLLVFTPNNPGNPQYAKLFSDDRWEMLADLFTRTYNELLSLPSIPLLHVALSSGLSALKTPACHSHTSGQGVNADGDVDMAGSTGSIGDSSGGAATFATESYTNGRMCPICSAELNELARNVPYAHHSKSHVDHDLMLLPNNRVYGLERLKNHAKKQGIEEGKVKDLRGRDVYDEKDLKKVYIT</sequence>
<evidence type="ECO:0000256" key="8">
    <source>
        <dbReference type="PROSITE-ProRule" id="PRU01215"/>
    </source>
</evidence>
<dbReference type="GO" id="GO:0005737">
    <property type="term" value="C:cytoplasm"/>
    <property type="evidence" value="ECO:0007669"/>
    <property type="project" value="UniProtKB-SubCell"/>
</dbReference>
<keyword evidence="6 8" id="KW-0863">Zinc-finger</keyword>
<dbReference type="SMART" id="SM00757">
    <property type="entry name" value="CRA"/>
    <property type="match status" value="1"/>
</dbReference>
<gene>
    <name evidence="12" type="ORF">MKZ38_006518</name>
</gene>
<feature type="compositionally biased region" description="Low complexity" evidence="9">
    <location>
        <begin position="398"/>
        <end position="409"/>
    </location>
</feature>
<dbReference type="Pfam" id="PF10607">
    <property type="entry name" value="CTLH"/>
    <property type="match status" value="1"/>
</dbReference>
<evidence type="ECO:0000256" key="2">
    <source>
        <dbReference type="ARBA" id="ARBA00004496"/>
    </source>
</evidence>
<dbReference type="InterPro" id="IPR013144">
    <property type="entry name" value="CRA_dom"/>
</dbReference>
<evidence type="ECO:0000259" key="10">
    <source>
        <dbReference type="PROSITE" id="PS50897"/>
    </source>
</evidence>
<dbReference type="GO" id="GO:0034657">
    <property type="term" value="C:GID complex"/>
    <property type="evidence" value="ECO:0007669"/>
    <property type="project" value="TreeGrafter"/>
</dbReference>
<dbReference type="InterPro" id="IPR006595">
    <property type="entry name" value="CTLH_C"/>
</dbReference>
<evidence type="ECO:0000313" key="12">
    <source>
        <dbReference type="EMBL" id="KAJ2907224.1"/>
    </source>
</evidence>
<feature type="region of interest" description="Disordered" evidence="9">
    <location>
        <begin position="383"/>
        <end position="409"/>
    </location>
</feature>
<evidence type="ECO:0000259" key="11">
    <source>
        <dbReference type="PROSITE" id="PS51867"/>
    </source>
</evidence>
<keyword evidence="13" id="KW-1185">Reference proteome</keyword>
<accession>A0AAD5WVI9</accession>
<name>A0AAD5WVI9_9PEZI</name>
<comment type="subcellular location">
    <subcellularLocation>
        <location evidence="2">Cytoplasm</location>
    </subcellularLocation>
</comment>
<dbReference type="SMART" id="SM00668">
    <property type="entry name" value="CTLH"/>
    <property type="match status" value="1"/>
</dbReference>
<evidence type="ECO:0000256" key="4">
    <source>
        <dbReference type="ARBA" id="ARBA00022490"/>
    </source>
</evidence>
<dbReference type="EMBL" id="JAKWBI020000003">
    <property type="protein sequence ID" value="KAJ2907224.1"/>
    <property type="molecule type" value="Genomic_DNA"/>
</dbReference>